<organism evidence="2 3">
    <name type="scientific">Rattus norvegicus</name>
    <name type="common">Rat</name>
    <dbReference type="NCBI Taxonomy" id="10116"/>
    <lineage>
        <taxon>Eukaryota</taxon>
        <taxon>Metazoa</taxon>
        <taxon>Chordata</taxon>
        <taxon>Craniata</taxon>
        <taxon>Vertebrata</taxon>
        <taxon>Euteleostomi</taxon>
        <taxon>Mammalia</taxon>
        <taxon>Eutheria</taxon>
        <taxon>Euarchontoglires</taxon>
        <taxon>Glires</taxon>
        <taxon>Rodentia</taxon>
        <taxon>Myomorpha</taxon>
        <taxon>Muroidea</taxon>
        <taxon>Muridae</taxon>
        <taxon>Murinae</taxon>
        <taxon>Rattus</taxon>
    </lineage>
</organism>
<evidence type="ECO:0000313" key="3">
    <source>
        <dbReference type="Proteomes" id="UP000234681"/>
    </source>
</evidence>
<proteinExistence type="predicted"/>
<protein>
    <submittedName>
        <fullName evidence="2">RCG24220, isoform CRA_a</fullName>
    </submittedName>
</protein>
<gene>
    <name evidence="2" type="ORF">rCG_24220</name>
</gene>
<reference evidence="3" key="1">
    <citation type="submission" date="2005-09" db="EMBL/GenBank/DDBJ databases">
        <authorList>
            <person name="Mural R.J."/>
            <person name="Li P.W."/>
            <person name="Adams M.D."/>
            <person name="Amanatides P.G."/>
            <person name="Baden-Tillson H."/>
            <person name="Barnstead M."/>
            <person name="Chin S.H."/>
            <person name="Dew I."/>
            <person name="Evans C.A."/>
            <person name="Ferriera S."/>
            <person name="Flanigan M."/>
            <person name="Fosler C."/>
            <person name="Glodek A."/>
            <person name="Gu Z."/>
            <person name="Holt R.A."/>
            <person name="Jennings D."/>
            <person name="Kraft C.L."/>
            <person name="Lu F."/>
            <person name="Nguyen T."/>
            <person name="Nusskern D.R."/>
            <person name="Pfannkoch C.M."/>
            <person name="Sitter C."/>
            <person name="Sutton G.G."/>
            <person name="Venter J.C."/>
            <person name="Wang Z."/>
            <person name="Woodage T."/>
            <person name="Zheng X.H."/>
            <person name="Zhong F."/>
        </authorList>
    </citation>
    <scope>NUCLEOTIDE SEQUENCE [LARGE SCALE GENOMIC DNA]</scope>
    <source>
        <strain>BN</strain>
        <strain evidence="3">Sprague-Dawley</strain>
    </source>
</reference>
<evidence type="ECO:0000256" key="1">
    <source>
        <dbReference type="SAM" id="MobiDB-lite"/>
    </source>
</evidence>
<feature type="region of interest" description="Disordered" evidence="1">
    <location>
        <begin position="77"/>
        <end position="96"/>
    </location>
</feature>
<name>A6KAF9_RAT</name>
<dbReference type="AlphaFoldDB" id="A6KAF9"/>
<dbReference type="Proteomes" id="UP000234681">
    <property type="component" value="Chromosome 17"/>
</dbReference>
<sequence length="96" mass="11235">MFPVVFLSRFVLPHKSQHFHWLSKIVTLICWKTGRFVNLQVGKEIWSRNSLPQFSSLAIWSQMQEDPAHCEQCHPWAGEPGLHPKSRLSKPWRASQ</sequence>
<accession>A6KAF9</accession>
<dbReference type="EMBL" id="CH474032">
    <property type="protein sequence ID" value="EDL93866.1"/>
    <property type="molecule type" value="Genomic_DNA"/>
</dbReference>
<evidence type="ECO:0000313" key="2">
    <source>
        <dbReference type="EMBL" id="EDL93866.1"/>
    </source>
</evidence>